<dbReference type="STRING" id="7375.A0A0L0CEG0"/>
<dbReference type="Pfam" id="PF00106">
    <property type="entry name" value="adh_short"/>
    <property type="match status" value="1"/>
</dbReference>
<name>A0A0L0CEG0_LUCCU</name>
<comment type="similarity">
    <text evidence="1 3">Belongs to the short-chain dehydrogenases/reductases (SDR) family.</text>
</comment>
<reference evidence="4 5" key="1">
    <citation type="journal article" date="2015" name="Nat. Commun.">
        <title>Lucilia cuprina genome unlocks parasitic fly biology to underpin future interventions.</title>
        <authorList>
            <person name="Anstead C.A."/>
            <person name="Korhonen P.K."/>
            <person name="Young N.D."/>
            <person name="Hall R.S."/>
            <person name="Jex A.R."/>
            <person name="Murali S.C."/>
            <person name="Hughes D.S."/>
            <person name="Lee S.F."/>
            <person name="Perry T."/>
            <person name="Stroehlein A.J."/>
            <person name="Ansell B.R."/>
            <person name="Breugelmans B."/>
            <person name="Hofmann A."/>
            <person name="Qu J."/>
            <person name="Dugan S."/>
            <person name="Lee S.L."/>
            <person name="Chao H."/>
            <person name="Dinh H."/>
            <person name="Han Y."/>
            <person name="Doddapaneni H.V."/>
            <person name="Worley K.C."/>
            <person name="Muzny D.M."/>
            <person name="Ioannidis P."/>
            <person name="Waterhouse R.M."/>
            <person name="Zdobnov E.M."/>
            <person name="James P.J."/>
            <person name="Bagnall N.H."/>
            <person name="Kotze A.C."/>
            <person name="Gibbs R.A."/>
            <person name="Richards S."/>
            <person name="Batterham P."/>
            <person name="Gasser R.B."/>
        </authorList>
    </citation>
    <scope>NUCLEOTIDE SEQUENCE [LARGE SCALE GENOMIC DNA]</scope>
    <source>
        <strain evidence="4 5">LS</strain>
        <tissue evidence="4">Full body</tissue>
    </source>
</reference>
<keyword evidence="2" id="KW-0560">Oxidoreductase</keyword>
<dbReference type="InterPro" id="IPR036291">
    <property type="entry name" value="NAD(P)-bd_dom_sf"/>
</dbReference>
<dbReference type="Proteomes" id="UP000037069">
    <property type="component" value="Unassembled WGS sequence"/>
</dbReference>
<dbReference type="Gene3D" id="3.40.50.720">
    <property type="entry name" value="NAD(P)-binding Rossmann-like Domain"/>
    <property type="match status" value="1"/>
</dbReference>
<keyword evidence="5" id="KW-1185">Reference proteome</keyword>
<proteinExistence type="inferred from homology"/>
<dbReference type="AlphaFoldDB" id="A0A0L0CEG0"/>
<dbReference type="PRINTS" id="PR00081">
    <property type="entry name" value="GDHRDH"/>
</dbReference>
<evidence type="ECO:0000256" key="3">
    <source>
        <dbReference type="RuleBase" id="RU000363"/>
    </source>
</evidence>
<dbReference type="PANTHER" id="PTHR43115:SF4">
    <property type="entry name" value="DEHYDROGENASE_REDUCTASE SDR FAMILY MEMBER 11"/>
    <property type="match status" value="1"/>
</dbReference>
<dbReference type="SUPFAM" id="SSF51735">
    <property type="entry name" value="NAD(P)-binding Rossmann-fold domains"/>
    <property type="match status" value="1"/>
</dbReference>
<dbReference type="OrthoDB" id="1933717at2759"/>
<organism evidence="4 5">
    <name type="scientific">Lucilia cuprina</name>
    <name type="common">Green bottle fly</name>
    <name type="synonym">Australian sheep blowfly</name>
    <dbReference type="NCBI Taxonomy" id="7375"/>
    <lineage>
        <taxon>Eukaryota</taxon>
        <taxon>Metazoa</taxon>
        <taxon>Ecdysozoa</taxon>
        <taxon>Arthropoda</taxon>
        <taxon>Hexapoda</taxon>
        <taxon>Insecta</taxon>
        <taxon>Pterygota</taxon>
        <taxon>Neoptera</taxon>
        <taxon>Endopterygota</taxon>
        <taxon>Diptera</taxon>
        <taxon>Brachycera</taxon>
        <taxon>Muscomorpha</taxon>
        <taxon>Oestroidea</taxon>
        <taxon>Calliphoridae</taxon>
        <taxon>Luciliinae</taxon>
        <taxon>Lucilia</taxon>
    </lineage>
</organism>
<dbReference type="OMA" id="TGPGKFH"/>
<comment type="caution">
    <text evidence="4">The sequence shown here is derived from an EMBL/GenBank/DDBJ whole genome shotgun (WGS) entry which is preliminary data.</text>
</comment>
<dbReference type="FunFam" id="3.40.50.720:FF:000047">
    <property type="entry name" value="NADP-dependent L-serine/L-allo-threonine dehydrogenase"/>
    <property type="match status" value="1"/>
</dbReference>
<protein>
    <recommendedName>
        <fullName evidence="6">Dehydrogenase/reductase SDR family member 11</fullName>
    </recommendedName>
</protein>
<dbReference type="InterPro" id="IPR002347">
    <property type="entry name" value="SDR_fam"/>
</dbReference>
<evidence type="ECO:0000256" key="1">
    <source>
        <dbReference type="ARBA" id="ARBA00006484"/>
    </source>
</evidence>
<evidence type="ECO:0000313" key="4">
    <source>
        <dbReference type="EMBL" id="KNC30592.1"/>
    </source>
</evidence>
<evidence type="ECO:0008006" key="6">
    <source>
        <dbReference type="Google" id="ProtNLM"/>
    </source>
</evidence>
<dbReference type="PRINTS" id="PR00080">
    <property type="entry name" value="SDRFAMILY"/>
</dbReference>
<gene>
    <name evidence="4" type="ORF">FF38_11971</name>
</gene>
<evidence type="ECO:0000313" key="5">
    <source>
        <dbReference type="Proteomes" id="UP000037069"/>
    </source>
</evidence>
<dbReference type="GO" id="GO:0016616">
    <property type="term" value="F:oxidoreductase activity, acting on the CH-OH group of donors, NAD or NADP as acceptor"/>
    <property type="evidence" value="ECO:0007669"/>
    <property type="project" value="UniProtKB-ARBA"/>
</dbReference>
<feature type="non-terminal residue" evidence="4">
    <location>
        <position position="1"/>
    </location>
</feature>
<sequence length="254" mass="28100">FKIKSESNNIMERWHNRIAVVTGASSGIGAAIVKDLLASGLVVVALARRKYLIEEYAVELPEDQQTRLHALKCDVSSARMVNETFDWIDANLGGVDILINNAGRFVEGQLTTMNVEEIQAILQVNVMGVVYCTQRAFKSMKERNVDGHVVLINSTLGHNIPQSVQGMPMFNIYPPSKYAVTALTEIYRQEFKGLGTKVKITSVSPGMTDTEIVPEEWKNAANSILKSEDISECVMYALATPPHVQIHEITVNPL</sequence>
<accession>A0A0L0CEG0</accession>
<dbReference type="PANTHER" id="PTHR43115">
    <property type="entry name" value="DEHYDROGENASE/REDUCTASE SDR FAMILY MEMBER 11"/>
    <property type="match status" value="1"/>
</dbReference>
<dbReference type="EMBL" id="JRES01000502">
    <property type="protein sequence ID" value="KNC30592.1"/>
    <property type="molecule type" value="Genomic_DNA"/>
</dbReference>
<evidence type="ECO:0000256" key="2">
    <source>
        <dbReference type="ARBA" id="ARBA00023002"/>
    </source>
</evidence>